<feature type="domain" description="Response regulatory" evidence="6">
    <location>
        <begin position="9"/>
        <end position="126"/>
    </location>
</feature>
<dbReference type="Proteomes" id="UP000216057">
    <property type="component" value="Unassembled WGS sequence"/>
</dbReference>
<dbReference type="InterPro" id="IPR058245">
    <property type="entry name" value="NreC/VraR/RcsB-like_REC"/>
</dbReference>
<name>A0A261GCN5_9BIFI</name>
<evidence type="ECO:0000256" key="5">
    <source>
        <dbReference type="PROSITE-ProRule" id="PRU00169"/>
    </source>
</evidence>
<keyword evidence="1 5" id="KW-0597">Phosphoprotein</keyword>
<dbReference type="Pfam" id="PF04545">
    <property type="entry name" value="Sigma70_r4"/>
    <property type="match status" value="1"/>
</dbReference>
<dbReference type="GO" id="GO:0006352">
    <property type="term" value="P:DNA-templated transcription initiation"/>
    <property type="evidence" value="ECO:0007669"/>
    <property type="project" value="InterPro"/>
</dbReference>
<dbReference type="InterPro" id="IPR001789">
    <property type="entry name" value="Sig_transdc_resp-reg_receiver"/>
</dbReference>
<dbReference type="Proteomes" id="UP000593943">
    <property type="component" value="Chromosome"/>
</dbReference>
<dbReference type="PANTHER" id="PTHR43214:SF41">
    <property type="entry name" value="NITRATE_NITRITE RESPONSE REGULATOR PROTEIN NARP"/>
    <property type="match status" value="1"/>
</dbReference>
<dbReference type="InterPro" id="IPR000792">
    <property type="entry name" value="Tscrpt_reg_LuxR_C"/>
</dbReference>
<dbReference type="SMART" id="SM00421">
    <property type="entry name" value="HTH_LUXR"/>
    <property type="match status" value="1"/>
</dbReference>
<organism evidence="7 9">
    <name type="scientific">Bifidobacterium eulemuris</name>
    <dbReference type="NCBI Taxonomy" id="1765219"/>
    <lineage>
        <taxon>Bacteria</taxon>
        <taxon>Bacillati</taxon>
        <taxon>Actinomycetota</taxon>
        <taxon>Actinomycetes</taxon>
        <taxon>Bifidobacteriales</taxon>
        <taxon>Bifidobacteriaceae</taxon>
        <taxon>Bifidobacterium</taxon>
    </lineage>
</organism>
<dbReference type="InterPro" id="IPR016032">
    <property type="entry name" value="Sig_transdc_resp-reg_C-effctor"/>
</dbReference>
<dbReference type="CDD" id="cd17535">
    <property type="entry name" value="REC_NarL-like"/>
    <property type="match status" value="1"/>
</dbReference>
<dbReference type="SUPFAM" id="SSF46894">
    <property type="entry name" value="C-terminal effector domain of the bipartite response regulators"/>
    <property type="match status" value="1"/>
</dbReference>
<reference evidence="8 10" key="2">
    <citation type="submission" date="2020-10" db="EMBL/GenBank/DDBJ databases">
        <title>Genome sequencing of Bifidobacterium eulemuris_DSMZ_100216.</title>
        <authorList>
            <person name="Kim J."/>
        </authorList>
    </citation>
    <scope>NUCLEOTIDE SEQUENCE [LARGE SCALE GENOMIC DNA]</scope>
    <source>
        <strain evidence="8 10">DSM 100216</strain>
    </source>
</reference>
<dbReference type="GO" id="GO:0003677">
    <property type="term" value="F:DNA binding"/>
    <property type="evidence" value="ECO:0007669"/>
    <property type="project" value="UniProtKB-KW"/>
</dbReference>
<dbReference type="OrthoDB" id="3240412at2"/>
<evidence type="ECO:0000256" key="4">
    <source>
        <dbReference type="ARBA" id="ARBA00023163"/>
    </source>
</evidence>
<dbReference type="Pfam" id="PF00072">
    <property type="entry name" value="Response_reg"/>
    <property type="match status" value="1"/>
</dbReference>
<evidence type="ECO:0000313" key="8">
    <source>
        <dbReference type="EMBL" id="QOL31313.1"/>
    </source>
</evidence>
<evidence type="ECO:0000256" key="1">
    <source>
        <dbReference type="ARBA" id="ARBA00022553"/>
    </source>
</evidence>
<feature type="modified residue" description="4-aspartylphosphate" evidence="5">
    <location>
        <position position="61"/>
    </location>
</feature>
<evidence type="ECO:0000313" key="9">
    <source>
        <dbReference type="Proteomes" id="UP000216057"/>
    </source>
</evidence>
<dbReference type="InterPro" id="IPR011006">
    <property type="entry name" value="CheY-like_superfamily"/>
</dbReference>
<dbReference type="AlphaFoldDB" id="A0A261GCN5"/>
<protein>
    <submittedName>
        <fullName evidence="7">DNA-binding response regulator</fullName>
    </submittedName>
    <submittedName>
        <fullName evidence="8">Response regulator transcription factor</fullName>
    </submittedName>
</protein>
<dbReference type="PANTHER" id="PTHR43214">
    <property type="entry name" value="TWO-COMPONENT RESPONSE REGULATOR"/>
    <property type="match status" value="1"/>
</dbReference>
<evidence type="ECO:0000256" key="3">
    <source>
        <dbReference type="ARBA" id="ARBA00023125"/>
    </source>
</evidence>
<dbReference type="GO" id="GO:0000160">
    <property type="term" value="P:phosphorelay signal transduction system"/>
    <property type="evidence" value="ECO:0007669"/>
    <property type="project" value="InterPro"/>
</dbReference>
<dbReference type="InterPro" id="IPR039420">
    <property type="entry name" value="WalR-like"/>
</dbReference>
<dbReference type="EMBL" id="MWWZ01000004">
    <property type="protein sequence ID" value="OZG69174.1"/>
    <property type="molecule type" value="Genomic_DNA"/>
</dbReference>
<sequence length="224" mass="24435">MGTLGESPTVAIVDNDRFTRRAIRQVLEDGGFSVVWDRASGLAAEHLVMQTQTRPDVLLLDMSLDEQSGVEVCRSIRRSIADIRILGITAFPPDIYAGSLAQAGAQGLVTKESDRQLLSAIHALLDGGTYCPQVPSVTFSTATKAFTAQQKTRAKDESPLTDRERAVLESYERTGSYKITASQLGISDSTARNIMHHAKRRLGATSTAAAIVAWHERQPKKARR</sequence>
<dbReference type="InterPro" id="IPR007630">
    <property type="entry name" value="RNA_pol_sigma70_r4"/>
</dbReference>
<dbReference type="EMBL" id="CP062938">
    <property type="protein sequence ID" value="QOL31313.1"/>
    <property type="molecule type" value="Genomic_DNA"/>
</dbReference>
<accession>A0A261GCN5</accession>
<proteinExistence type="predicted"/>
<keyword evidence="10" id="KW-1185">Reference proteome</keyword>
<evidence type="ECO:0000313" key="10">
    <source>
        <dbReference type="Proteomes" id="UP000593943"/>
    </source>
</evidence>
<dbReference type="Gene3D" id="3.40.50.2300">
    <property type="match status" value="1"/>
</dbReference>
<keyword evidence="4" id="KW-0804">Transcription</keyword>
<gene>
    <name evidence="8" type="ORF">BE0216_01700</name>
    <name evidence="7" type="ORF">BEUL_0580</name>
</gene>
<dbReference type="RefSeq" id="WP_094636209.1">
    <property type="nucleotide sequence ID" value="NZ_CP062938.1"/>
</dbReference>
<dbReference type="GO" id="GO:0003700">
    <property type="term" value="F:DNA-binding transcription factor activity"/>
    <property type="evidence" value="ECO:0007669"/>
    <property type="project" value="InterPro"/>
</dbReference>
<dbReference type="KEGG" id="beu:BE0216_01700"/>
<keyword evidence="2" id="KW-0805">Transcription regulation</keyword>
<evidence type="ECO:0000259" key="6">
    <source>
        <dbReference type="PROSITE" id="PS50110"/>
    </source>
</evidence>
<dbReference type="SMART" id="SM00448">
    <property type="entry name" value="REC"/>
    <property type="match status" value="1"/>
</dbReference>
<dbReference type="PROSITE" id="PS50110">
    <property type="entry name" value="RESPONSE_REGULATORY"/>
    <property type="match status" value="1"/>
</dbReference>
<keyword evidence="3 7" id="KW-0238">DNA-binding</keyword>
<dbReference type="SUPFAM" id="SSF52172">
    <property type="entry name" value="CheY-like"/>
    <property type="match status" value="1"/>
</dbReference>
<reference evidence="7 9" key="1">
    <citation type="journal article" date="2017" name="BMC Genomics">
        <title>Comparative genomic and phylogenomic analyses of the Bifidobacteriaceae family.</title>
        <authorList>
            <person name="Lugli G.A."/>
            <person name="Milani C."/>
            <person name="Turroni F."/>
            <person name="Duranti S."/>
            <person name="Mancabelli L."/>
            <person name="Mangifesta M."/>
            <person name="Ferrario C."/>
            <person name="Modesto M."/>
            <person name="Mattarelli P."/>
            <person name="Jiri K."/>
            <person name="van Sinderen D."/>
            <person name="Ventura M."/>
        </authorList>
    </citation>
    <scope>NUCLEOTIDE SEQUENCE [LARGE SCALE GENOMIC DNA]</scope>
    <source>
        <strain evidence="7 9">DSM 100216</strain>
    </source>
</reference>
<evidence type="ECO:0000256" key="2">
    <source>
        <dbReference type="ARBA" id="ARBA00023015"/>
    </source>
</evidence>
<evidence type="ECO:0000313" key="7">
    <source>
        <dbReference type="EMBL" id="OZG69174.1"/>
    </source>
</evidence>